<keyword evidence="2" id="KW-1185">Reference proteome</keyword>
<dbReference type="Proteomes" id="UP000828251">
    <property type="component" value="Unassembled WGS sequence"/>
</dbReference>
<organism evidence="1 2">
    <name type="scientific">Gossypium stocksii</name>
    <dbReference type="NCBI Taxonomy" id="47602"/>
    <lineage>
        <taxon>Eukaryota</taxon>
        <taxon>Viridiplantae</taxon>
        <taxon>Streptophyta</taxon>
        <taxon>Embryophyta</taxon>
        <taxon>Tracheophyta</taxon>
        <taxon>Spermatophyta</taxon>
        <taxon>Magnoliopsida</taxon>
        <taxon>eudicotyledons</taxon>
        <taxon>Gunneridae</taxon>
        <taxon>Pentapetalae</taxon>
        <taxon>rosids</taxon>
        <taxon>malvids</taxon>
        <taxon>Malvales</taxon>
        <taxon>Malvaceae</taxon>
        <taxon>Malvoideae</taxon>
        <taxon>Gossypium</taxon>
    </lineage>
</organism>
<gene>
    <name evidence="1" type="ORF">J1N35_034975</name>
</gene>
<dbReference type="EMBL" id="JAIQCV010000010">
    <property type="protein sequence ID" value="KAH1056910.1"/>
    <property type="molecule type" value="Genomic_DNA"/>
</dbReference>
<accession>A0A9D3UT28</accession>
<name>A0A9D3UT28_9ROSI</name>
<proteinExistence type="predicted"/>
<evidence type="ECO:0000313" key="2">
    <source>
        <dbReference type="Proteomes" id="UP000828251"/>
    </source>
</evidence>
<protein>
    <submittedName>
        <fullName evidence="1">Uncharacterized protein</fullName>
    </submittedName>
</protein>
<comment type="caution">
    <text evidence="1">The sequence shown here is derived from an EMBL/GenBank/DDBJ whole genome shotgun (WGS) entry which is preliminary data.</text>
</comment>
<dbReference type="AlphaFoldDB" id="A0A9D3UT28"/>
<sequence>MKEHESINGYHNRLSMLVKQMKSYGDMFDDLKVVDKILIRFAEKFDPIMVVTEETKDLSTMIIQRLMGSLRSYKKGFYVAKKNPLKVGFNLSFTILPWIPRMVRNLQCKIKMSFLKVVKLERRKRQRKKFTWMR</sequence>
<reference evidence="1 2" key="1">
    <citation type="journal article" date="2021" name="Plant Biotechnol. J.">
        <title>Multi-omics assisted identification of the key and species-specific regulatory components of drought-tolerant mechanisms in Gossypium stocksii.</title>
        <authorList>
            <person name="Yu D."/>
            <person name="Ke L."/>
            <person name="Zhang D."/>
            <person name="Wu Y."/>
            <person name="Sun Y."/>
            <person name="Mei J."/>
            <person name="Sun J."/>
            <person name="Sun Y."/>
        </authorList>
    </citation>
    <scope>NUCLEOTIDE SEQUENCE [LARGE SCALE GENOMIC DNA]</scope>
    <source>
        <strain evidence="2">cv. E1</strain>
        <tissue evidence="1">Leaf</tissue>
    </source>
</reference>
<dbReference type="OrthoDB" id="8063676at2759"/>
<evidence type="ECO:0000313" key="1">
    <source>
        <dbReference type="EMBL" id="KAH1056910.1"/>
    </source>
</evidence>